<dbReference type="PROSITE" id="PS50126">
    <property type="entry name" value="S1"/>
    <property type="match status" value="5"/>
</dbReference>
<dbReference type="FunFam" id="1.25.40.10:FF:000065">
    <property type="entry name" value="Programmed cell death 11"/>
    <property type="match status" value="1"/>
</dbReference>
<feature type="domain" description="S1 motif" evidence="8">
    <location>
        <begin position="497"/>
        <end position="561"/>
    </location>
</feature>
<evidence type="ECO:0000313" key="10">
    <source>
        <dbReference type="Proteomes" id="UP000008076"/>
    </source>
</evidence>
<dbReference type="GO" id="GO:0016491">
    <property type="term" value="F:oxidoreductase activity"/>
    <property type="evidence" value="ECO:0007669"/>
    <property type="project" value="UniProtKB-KW"/>
</dbReference>
<dbReference type="OrthoDB" id="18994at2759"/>
<dbReference type="FunFam" id="2.40.50.140:FF:000103">
    <property type="entry name" value="protein RRP5 homolog"/>
    <property type="match status" value="1"/>
</dbReference>
<feature type="compositionally biased region" description="Acidic residues" evidence="7">
    <location>
        <begin position="1393"/>
        <end position="1402"/>
    </location>
</feature>
<dbReference type="EC" id="1.2.99.5" evidence="9"/>
<keyword evidence="2" id="KW-0698">rRNA processing</keyword>
<reference evidence="10" key="1">
    <citation type="submission" date="2007-12" db="EMBL/GenBank/DDBJ databases">
        <title>Annotation of Entamoeba dispar SAW760.</title>
        <authorList>
            <person name="Lorenzi H."/>
            <person name="Inman J."/>
            <person name="Schobel S."/>
            <person name="Amedeo P."/>
            <person name="Caler E."/>
        </authorList>
    </citation>
    <scope>NUCLEOTIDE SEQUENCE [LARGE SCALE GENOMIC DNA]</scope>
    <source>
        <strain evidence="10">ATCC PRA-260 / SAW760</strain>
    </source>
</reference>
<dbReference type="EMBL" id="DS549303">
    <property type="protein sequence ID" value="EDR26067.1"/>
    <property type="molecule type" value="Genomic_DNA"/>
</dbReference>
<evidence type="ECO:0000256" key="2">
    <source>
        <dbReference type="ARBA" id="ARBA00022552"/>
    </source>
</evidence>
<feature type="compositionally biased region" description="Basic and acidic residues" evidence="7">
    <location>
        <begin position="1383"/>
        <end position="1392"/>
    </location>
</feature>
<evidence type="ECO:0000256" key="5">
    <source>
        <dbReference type="ARBA" id="ARBA00023242"/>
    </source>
</evidence>
<feature type="region of interest" description="Disordered" evidence="7">
    <location>
        <begin position="1383"/>
        <end position="1462"/>
    </location>
</feature>
<dbReference type="Gene3D" id="1.25.40.10">
    <property type="entry name" value="Tetratricopeptide repeat domain"/>
    <property type="match status" value="1"/>
</dbReference>
<evidence type="ECO:0000256" key="4">
    <source>
        <dbReference type="ARBA" id="ARBA00022737"/>
    </source>
</evidence>
<dbReference type="OMA" id="GQYLRAY"/>
<comment type="subcellular location">
    <subcellularLocation>
        <location evidence="1">Nucleus</location>
        <location evidence="1">Nucleolus</location>
    </subcellularLocation>
</comment>
<gene>
    <name evidence="9" type="ORF">EDI_292370</name>
</gene>
<dbReference type="FunFam" id="2.40.50.140:FF:000385">
    <property type="entry name" value="rRNA biogenesis protein RRP5, putative"/>
    <property type="match status" value="1"/>
</dbReference>
<dbReference type="Proteomes" id="UP000008076">
    <property type="component" value="Unassembled WGS sequence"/>
</dbReference>
<feature type="domain" description="S1 motif" evidence="8">
    <location>
        <begin position="408"/>
        <end position="477"/>
    </location>
</feature>
<dbReference type="SMART" id="SM00316">
    <property type="entry name" value="S1"/>
    <property type="match status" value="9"/>
</dbReference>
<dbReference type="GeneID" id="5882695"/>
<keyword evidence="10" id="KW-1185">Reference proteome</keyword>
<name>B0EHD8_ENTDS</name>
<feature type="domain" description="S1 motif" evidence="8">
    <location>
        <begin position="1003"/>
        <end position="1058"/>
    </location>
</feature>
<dbReference type="Gene3D" id="2.40.50.140">
    <property type="entry name" value="Nucleic acid-binding proteins"/>
    <property type="match status" value="2"/>
</dbReference>
<dbReference type="SUPFAM" id="SSF50249">
    <property type="entry name" value="Nucleic acid-binding proteins"/>
    <property type="match status" value="3"/>
</dbReference>
<dbReference type="GO" id="GO:0006364">
    <property type="term" value="P:rRNA processing"/>
    <property type="evidence" value="ECO:0007669"/>
    <property type="project" value="UniProtKB-KW"/>
</dbReference>
<dbReference type="InterPro" id="IPR003107">
    <property type="entry name" value="HAT"/>
</dbReference>
<keyword evidence="3" id="KW-0597">Phosphoprotein</keyword>
<dbReference type="SUPFAM" id="SSF48452">
    <property type="entry name" value="TPR-like"/>
    <property type="match status" value="1"/>
</dbReference>
<dbReference type="KEGG" id="edi:EDI_292370"/>
<evidence type="ECO:0000256" key="3">
    <source>
        <dbReference type="ARBA" id="ARBA00022553"/>
    </source>
</evidence>
<dbReference type="GO" id="GO:0003723">
    <property type="term" value="F:RNA binding"/>
    <property type="evidence" value="ECO:0007669"/>
    <property type="project" value="TreeGrafter"/>
</dbReference>
<dbReference type="InterPro" id="IPR011990">
    <property type="entry name" value="TPR-like_helical_dom_sf"/>
</dbReference>
<dbReference type="GO" id="GO:0032040">
    <property type="term" value="C:small-subunit processome"/>
    <property type="evidence" value="ECO:0007669"/>
    <property type="project" value="TreeGrafter"/>
</dbReference>
<keyword evidence="9" id="KW-0560">Oxidoreductase</keyword>
<evidence type="ECO:0000256" key="7">
    <source>
        <dbReference type="SAM" id="MobiDB-lite"/>
    </source>
</evidence>
<feature type="domain" description="S1 motif" evidence="8">
    <location>
        <begin position="916"/>
        <end position="991"/>
    </location>
</feature>
<dbReference type="VEuPathDB" id="AmoebaDB:EDI_292370"/>
<dbReference type="PANTHER" id="PTHR23270">
    <property type="entry name" value="PROGRAMMED CELL DEATH PROTEIN 11 PRE-RRNA PROCESSING PROTEIN RRP5"/>
    <property type="match status" value="1"/>
</dbReference>
<feature type="coiled-coil region" evidence="6">
    <location>
        <begin position="168"/>
        <end position="202"/>
    </location>
</feature>
<sequence>MSIDNKTQLKYLTEDKKKSIKPKKVSKKEFKQPKDEKKEKEITRIPFPTGYSLNPKDKILGVVSEIKDGRIIISLPFRLKYVCSFENIPFVKIGDIIPLSVISPTTKENRLDCTFDISIINENRGIKINDVIYGIILSIEDYGYQVNVGNNITVFVQKNENINDITEENDMSEISNEENEEIKEIKEESEEDNNKEDIEENNKEFRIRKVGDFIQIKITEEVGNKFKGIIADSSCIIEEMKNVRVGCHVKVKNNYQTKNGKVMKMSGGNLYCHSFHINEEGEGGEEGVVIYYNNQINKYYISMLPHVICEDYETKTPIEYFKIIEFTITKIDENVGIIGETEDKEEVFLSKKQIKDEYCLDIPKEFKIGSIHKGRIMYYSAFDGYCGITTRESILSDKYQSINDIKSGMIIEGIIKEINENGINVKIGEKIYGFCDKINSGDIPIEDLKSVFKKDQKSKFRVLTVNNRNNSIYLTHKRTLMKLTTPIITNIEETELNTITFGIVTFIDNKRGVYLKFFNNIEGFIPTIELFNQKIGMISIGQLLKIRIISFDKQLLLCSLNLFPEENVPEKYEDVSRHFKVGEIYEGIVVAKREKIMLVRIKSGDVQYIAMMPYYLVIDGDEGKDIPKMIRNGTIIKECLLLKNQMGQMIITTKKSLISLRQKIGKFNSKEEMTVGKYIGYVSKIKGKYCFISFYNGVTIVCYRMNVSDSNLPIEEVLENGQTVYGYLNKKNIFSLKESSVGSIKEEYMLLRIERDVEPKYGSQIKIEIKDIKGYGIIGKSKEREETIFIPKTGIEGDIKEISKGSNMKCIVIGVDKERKMIDCIQEKMIKKESIEINKIYKGKVIINKEEYCVCLVEGNIVFVNKIRMNGGKYIVKEEVEINIGKEMEGYQNIYEGTVHIKARGYNIKNNNINIGEKIEGIVNYTNESISYLNLGKGITGRLHKINSTKKLEIGEKVECYIIGIKGKGEMNKEKGKEIEGKIEIVELSMKEKGNIEEKIKEGEEIEGIISREMKDGYIISINSIIKGKLNYIEIGDNIEEININKKEYNIGDKIKVKGYYNKGGDIYLIKDKKEEIKEKEIIVGEVIGNNTKELKIKVLIKGNRIGYIHYCDISNIFNPFPRDYLKNGKYLNMYVLSTKPEIYCSMRKEYLKEAYEEIFPPLIGGIQTHIVTKDNIKEGEILTGYIIKSNEEEGVDVMVSRDVNIHVTPGELLDNTSYHGKDFSRIFCIQRLVKVSIIDKEGLEGTLKQSVIYPGIIKYFKDIKENIVTKCVIVNITSEGLFLRFFNSNIRGLCHCSKIEDKKLTKKEMEKRFKVKEVIMAKVVHIDKKKHRVNFSIKPEDVGEVEMKDEEETIAIDPWKLALKRKEQKRRNEEKEIAIKQEMKEEEFKEGAEEEANIEWDDTTKEEEKENHENNSMEEEIEEGEEESMKEEDEEHMEEDEENKEEDEEHMEEDEESEEVKLEIDECQKGVEKEPDNSTEWIKLMQCFIQRKEIDEARKVGKTAIETINFRKLEEKLNIWKALMQLEANHGDEKSLKKVYNEALEVCDRKKIMLHMIHIYKEKKEVEEEEKIFRTLFKKVKGSCKVYKKYCNFLMRNNREEEIKNTISKAKTTLDKKKMISLEIHIARLEYKYGSVDKGRSMFEDILTNNPKRHDVWNIYIDMEKEVGEVGVIRRIFERIVKQKLSTKTMKTFLTKYLEFERKYGDESKQEHVRDIAKSFVSRK</sequence>
<accession>B0EHD8</accession>
<dbReference type="Pfam" id="PF00575">
    <property type="entry name" value="S1"/>
    <property type="match status" value="2"/>
</dbReference>
<feature type="compositionally biased region" description="Acidic residues" evidence="7">
    <location>
        <begin position="1417"/>
        <end position="1459"/>
    </location>
</feature>
<keyword evidence="4" id="KW-0677">Repeat</keyword>
<dbReference type="PANTHER" id="PTHR23270:SF10">
    <property type="entry name" value="PROTEIN RRP5 HOMOLOG"/>
    <property type="match status" value="1"/>
</dbReference>
<evidence type="ECO:0000256" key="6">
    <source>
        <dbReference type="SAM" id="Coils"/>
    </source>
</evidence>
<feature type="compositionally biased region" description="Basic and acidic residues" evidence="7">
    <location>
        <begin position="1403"/>
        <end position="1416"/>
    </location>
</feature>
<dbReference type="SMART" id="SM00386">
    <property type="entry name" value="HAT"/>
    <property type="match status" value="4"/>
</dbReference>
<dbReference type="InterPro" id="IPR045209">
    <property type="entry name" value="Rrp5"/>
</dbReference>
<dbReference type="InterPro" id="IPR003029">
    <property type="entry name" value="S1_domain"/>
</dbReference>
<evidence type="ECO:0000313" key="9">
    <source>
        <dbReference type="EMBL" id="EDR26067.1"/>
    </source>
</evidence>
<organism evidence="10">
    <name type="scientific">Entamoeba dispar (strain ATCC PRA-260 / SAW760)</name>
    <dbReference type="NCBI Taxonomy" id="370354"/>
    <lineage>
        <taxon>Eukaryota</taxon>
        <taxon>Amoebozoa</taxon>
        <taxon>Evosea</taxon>
        <taxon>Archamoebae</taxon>
        <taxon>Mastigamoebida</taxon>
        <taxon>Entamoebidae</taxon>
        <taxon>Entamoeba</taxon>
    </lineage>
</organism>
<feature type="domain" description="S1 motif" evidence="8">
    <location>
        <begin position="1266"/>
        <end position="1339"/>
    </location>
</feature>
<dbReference type="InterPro" id="IPR012340">
    <property type="entry name" value="NA-bd_OB-fold"/>
</dbReference>
<keyword evidence="6" id="KW-0175">Coiled coil</keyword>
<protein>
    <submittedName>
        <fullName evidence="9">Programmed cell death protein, putative</fullName>
        <ecNumber evidence="9">1.2.99.5</ecNumber>
    </submittedName>
</protein>
<evidence type="ECO:0000256" key="1">
    <source>
        <dbReference type="ARBA" id="ARBA00004604"/>
    </source>
</evidence>
<evidence type="ECO:0000259" key="8">
    <source>
        <dbReference type="PROSITE" id="PS50126"/>
    </source>
</evidence>
<proteinExistence type="predicted"/>
<keyword evidence="5" id="KW-0539">Nucleus</keyword>
<dbReference type="eggNOG" id="KOG1070">
    <property type="taxonomic scope" value="Eukaryota"/>
</dbReference>
<dbReference type="RefSeq" id="XP_001737645.1">
    <property type="nucleotide sequence ID" value="XM_001737593.1"/>
</dbReference>